<reference evidence="1" key="1">
    <citation type="submission" date="2022-05" db="EMBL/GenBank/DDBJ databases">
        <title>Complete genome sequence of toluene-degrading Gulosibacter sediminis strain ACHW.36C.</title>
        <authorList>
            <person name="Wai A.C."/>
            <person name="Lai G.K."/>
            <person name="Griffin S.D."/>
            <person name="Leung F.C."/>
        </authorList>
    </citation>
    <scope>NUCLEOTIDE SEQUENCE [LARGE SCALE GENOMIC DNA]</scope>
    <source>
        <strain evidence="1">ACHW.36C</strain>
    </source>
</reference>
<name>A0ABY4MWI3_9MICO</name>
<dbReference type="EMBL" id="CP097160">
    <property type="protein sequence ID" value="UQN14781.1"/>
    <property type="molecule type" value="Genomic_DNA"/>
</dbReference>
<proteinExistence type="predicted"/>
<sequence>MTATPTTDSGFNPADALDAATIRQVRTDVDNLAQLLHDASSEVRSVHLPAVDDAAIADWVSIAQLSYNLNRLALSGMLETAAAACTAVAWQYETQLTLLDGQIVAAEVL</sequence>
<evidence type="ECO:0000313" key="1">
    <source>
        <dbReference type="EMBL" id="UQN14781.1"/>
    </source>
</evidence>
<accession>A0ABY4MWI3</accession>
<evidence type="ECO:0008006" key="2">
    <source>
        <dbReference type="Google" id="ProtNLM"/>
    </source>
</evidence>
<organism evidence="1">
    <name type="scientific">Gulosibacter sediminis</name>
    <dbReference type="NCBI Taxonomy" id="1729695"/>
    <lineage>
        <taxon>Bacteria</taxon>
        <taxon>Bacillati</taxon>
        <taxon>Actinomycetota</taxon>
        <taxon>Actinomycetes</taxon>
        <taxon>Micrococcales</taxon>
        <taxon>Microbacteriaceae</taxon>
        <taxon>Gulosibacter</taxon>
    </lineage>
</organism>
<gene>
    <name evidence="1" type="ORF">M3M28_12165</name>
</gene>
<protein>
    <recommendedName>
        <fullName evidence="2">PE domain-containing protein</fullName>
    </recommendedName>
</protein>